<keyword evidence="2" id="KW-1185">Reference proteome</keyword>
<organism evidence="1 2">
    <name type="scientific">Carnobacterium divergens DSM 20623</name>
    <dbReference type="NCBI Taxonomy" id="1449336"/>
    <lineage>
        <taxon>Bacteria</taxon>
        <taxon>Bacillati</taxon>
        <taxon>Bacillota</taxon>
        <taxon>Bacilli</taxon>
        <taxon>Lactobacillales</taxon>
        <taxon>Carnobacteriaceae</taxon>
        <taxon>Carnobacterium</taxon>
    </lineage>
</organism>
<reference evidence="1 2" key="1">
    <citation type="journal article" date="2015" name="Genome Announc.">
        <title>Expanding the biotechnology potential of lactobacilli through comparative genomics of 213 strains and associated genera.</title>
        <authorList>
            <person name="Sun Z."/>
            <person name="Harris H.M."/>
            <person name="McCann A."/>
            <person name="Guo C."/>
            <person name="Argimon S."/>
            <person name="Zhang W."/>
            <person name="Yang X."/>
            <person name="Jeffery I.B."/>
            <person name="Cooney J.C."/>
            <person name="Kagawa T.F."/>
            <person name="Liu W."/>
            <person name="Song Y."/>
            <person name="Salvetti E."/>
            <person name="Wrobel A."/>
            <person name="Rasinkangas P."/>
            <person name="Parkhill J."/>
            <person name="Rea M.C."/>
            <person name="O'Sullivan O."/>
            <person name="Ritari J."/>
            <person name="Douillard F.P."/>
            <person name="Paul Ross R."/>
            <person name="Yang R."/>
            <person name="Briner A.E."/>
            <person name="Felis G.E."/>
            <person name="de Vos W.M."/>
            <person name="Barrangou R."/>
            <person name="Klaenhammer T.R."/>
            <person name="Caufield P.W."/>
            <person name="Cui Y."/>
            <person name="Zhang H."/>
            <person name="O'Toole P.W."/>
        </authorList>
    </citation>
    <scope>NUCLEOTIDE SEQUENCE [LARGE SCALE GENOMIC DNA]</scope>
    <source>
        <strain evidence="1 2">DSM 20623</strain>
    </source>
</reference>
<evidence type="ECO:0000313" key="2">
    <source>
        <dbReference type="Proteomes" id="UP000051658"/>
    </source>
</evidence>
<dbReference type="GeneID" id="89589996"/>
<name>A0A0R2HVH4_CARDV</name>
<dbReference type="Proteomes" id="UP000051658">
    <property type="component" value="Unassembled WGS sequence"/>
</dbReference>
<protein>
    <submittedName>
        <fullName evidence="1">Uncharacterized protein</fullName>
    </submittedName>
</protein>
<evidence type="ECO:0000313" key="1">
    <source>
        <dbReference type="EMBL" id="KRN56671.1"/>
    </source>
</evidence>
<dbReference type="RefSeq" id="WP_034572950.1">
    <property type="nucleotide sequence ID" value="NZ_JQBS01000024.1"/>
</dbReference>
<dbReference type="PATRIC" id="fig|1449336.4.peg.940"/>
<dbReference type="EMBL" id="JQBS01000024">
    <property type="protein sequence ID" value="KRN56671.1"/>
    <property type="molecule type" value="Genomic_DNA"/>
</dbReference>
<comment type="caution">
    <text evidence="1">The sequence shown here is derived from an EMBL/GenBank/DDBJ whole genome shotgun (WGS) entry which is preliminary data.</text>
</comment>
<gene>
    <name evidence="1" type="ORF">IV74_GL000919</name>
</gene>
<accession>A0A0R2HVH4</accession>
<proteinExistence type="predicted"/>
<dbReference type="AlphaFoldDB" id="A0A0R2HVH4"/>
<sequence length="75" mass="8770">MIEKNWDDGVIYNIGFMAQIHLKNGEINQKEIHQTIVLPMTLSELEIKVLILEKFDHIIEVTYVDELYSALILKN</sequence>